<feature type="transmembrane region" description="Helical" evidence="1">
    <location>
        <begin position="12"/>
        <end position="31"/>
    </location>
</feature>
<keyword evidence="1" id="KW-0472">Membrane</keyword>
<keyword evidence="3" id="KW-1185">Reference proteome</keyword>
<organism evidence="2 3">
    <name type="scientific">Rapidithrix thailandica</name>
    <dbReference type="NCBI Taxonomy" id="413964"/>
    <lineage>
        <taxon>Bacteria</taxon>
        <taxon>Pseudomonadati</taxon>
        <taxon>Bacteroidota</taxon>
        <taxon>Cytophagia</taxon>
        <taxon>Cytophagales</taxon>
        <taxon>Flammeovirgaceae</taxon>
        <taxon>Rapidithrix</taxon>
    </lineage>
</organism>
<proteinExistence type="predicted"/>
<dbReference type="Proteomes" id="UP001403385">
    <property type="component" value="Unassembled WGS sequence"/>
</dbReference>
<dbReference type="AlphaFoldDB" id="A0AAW9RYN5"/>
<evidence type="ECO:0000313" key="2">
    <source>
        <dbReference type="EMBL" id="MEN7546517.1"/>
    </source>
</evidence>
<evidence type="ECO:0000256" key="1">
    <source>
        <dbReference type="SAM" id="Phobius"/>
    </source>
</evidence>
<name>A0AAW9RYN5_9BACT</name>
<dbReference type="RefSeq" id="WP_346819303.1">
    <property type="nucleotide sequence ID" value="NZ_JBDKWZ010000001.1"/>
</dbReference>
<sequence>MLNRIKTLGPKFYITLLISGLGLFNFSYYVLKNLQIYSSREQRNPHVSQDFIRQNIPAGSFVVGEPMYYYAVTQAGSQFQFMDWYADLEVREQRQRELFDYDYLIITDHMLSRNKRVIHYYLQHAKLEEIARLELPQSAFNKKISTFSLLGIPILSNTERYGYSCTLYKRIK</sequence>
<dbReference type="EMBL" id="JBDKWZ010000001">
    <property type="protein sequence ID" value="MEN7546517.1"/>
    <property type="molecule type" value="Genomic_DNA"/>
</dbReference>
<keyword evidence="1" id="KW-1133">Transmembrane helix</keyword>
<evidence type="ECO:0000313" key="3">
    <source>
        <dbReference type="Proteomes" id="UP001403385"/>
    </source>
</evidence>
<reference evidence="2 3" key="1">
    <citation type="submission" date="2024-04" db="EMBL/GenBank/DDBJ databases">
        <title>Novel genus in family Flammeovirgaceae.</title>
        <authorList>
            <person name="Nguyen T.H."/>
            <person name="Vuong T.Q."/>
            <person name="Le H."/>
            <person name="Kim S.-G."/>
        </authorList>
    </citation>
    <scope>NUCLEOTIDE SEQUENCE [LARGE SCALE GENOMIC DNA]</scope>
    <source>
        <strain evidence="2 3">JCM 23209</strain>
    </source>
</reference>
<comment type="caution">
    <text evidence="2">The sequence shown here is derived from an EMBL/GenBank/DDBJ whole genome shotgun (WGS) entry which is preliminary data.</text>
</comment>
<keyword evidence="1" id="KW-0812">Transmembrane</keyword>
<accession>A0AAW9RYN5</accession>
<protein>
    <submittedName>
        <fullName evidence="2">Uncharacterized protein</fullName>
    </submittedName>
</protein>
<gene>
    <name evidence="2" type="ORF">AAG747_01270</name>
</gene>